<accession>A0A1F5X532</accession>
<keyword evidence="1" id="KW-1133">Transmembrane helix</keyword>
<feature type="transmembrane region" description="Helical" evidence="1">
    <location>
        <begin position="16"/>
        <end position="37"/>
    </location>
</feature>
<sequence>MDTINPQSENEDKSKLVWWVIIIIVFLLIITCAVFFWRSIPYTSVIDFSIFKKDDISSIEKDLNALDTSILGSELVDIEKEINQ</sequence>
<dbReference type="EMBL" id="MFIA01000009">
    <property type="protein sequence ID" value="OGF82976.1"/>
    <property type="molecule type" value="Genomic_DNA"/>
</dbReference>
<proteinExistence type="predicted"/>
<name>A0A1F5X532_9BACT</name>
<organism evidence="2 3">
    <name type="scientific">Candidatus Giovannonibacteria bacterium RIFCSPLOWO2_01_FULL_44_16</name>
    <dbReference type="NCBI Taxonomy" id="1798348"/>
    <lineage>
        <taxon>Bacteria</taxon>
        <taxon>Candidatus Giovannoniibacteriota</taxon>
    </lineage>
</organism>
<protein>
    <submittedName>
        <fullName evidence="2">Uncharacterized protein</fullName>
    </submittedName>
</protein>
<keyword evidence="1" id="KW-0812">Transmembrane</keyword>
<dbReference type="Proteomes" id="UP000178046">
    <property type="component" value="Unassembled WGS sequence"/>
</dbReference>
<dbReference type="AlphaFoldDB" id="A0A1F5X532"/>
<evidence type="ECO:0000256" key="1">
    <source>
        <dbReference type="SAM" id="Phobius"/>
    </source>
</evidence>
<gene>
    <name evidence="2" type="ORF">A2924_04470</name>
</gene>
<keyword evidence="1" id="KW-0472">Membrane</keyword>
<reference evidence="2 3" key="1">
    <citation type="journal article" date="2016" name="Nat. Commun.">
        <title>Thousands of microbial genomes shed light on interconnected biogeochemical processes in an aquifer system.</title>
        <authorList>
            <person name="Anantharaman K."/>
            <person name="Brown C.T."/>
            <person name="Hug L.A."/>
            <person name="Sharon I."/>
            <person name="Castelle C.J."/>
            <person name="Probst A.J."/>
            <person name="Thomas B.C."/>
            <person name="Singh A."/>
            <person name="Wilkins M.J."/>
            <person name="Karaoz U."/>
            <person name="Brodie E.L."/>
            <person name="Williams K.H."/>
            <person name="Hubbard S.S."/>
            <person name="Banfield J.F."/>
        </authorList>
    </citation>
    <scope>NUCLEOTIDE SEQUENCE [LARGE SCALE GENOMIC DNA]</scope>
</reference>
<evidence type="ECO:0000313" key="3">
    <source>
        <dbReference type="Proteomes" id="UP000178046"/>
    </source>
</evidence>
<comment type="caution">
    <text evidence="2">The sequence shown here is derived from an EMBL/GenBank/DDBJ whole genome shotgun (WGS) entry which is preliminary data.</text>
</comment>
<evidence type="ECO:0000313" key="2">
    <source>
        <dbReference type="EMBL" id="OGF82976.1"/>
    </source>
</evidence>